<protein>
    <submittedName>
        <fullName evidence="2">Integrase core domain</fullName>
    </submittedName>
</protein>
<organism evidence="2 3">
    <name type="scientific">Popillia japonica</name>
    <name type="common">Japanese beetle</name>
    <dbReference type="NCBI Taxonomy" id="7064"/>
    <lineage>
        <taxon>Eukaryota</taxon>
        <taxon>Metazoa</taxon>
        <taxon>Ecdysozoa</taxon>
        <taxon>Arthropoda</taxon>
        <taxon>Hexapoda</taxon>
        <taxon>Insecta</taxon>
        <taxon>Pterygota</taxon>
        <taxon>Neoptera</taxon>
        <taxon>Endopterygota</taxon>
        <taxon>Coleoptera</taxon>
        <taxon>Polyphaga</taxon>
        <taxon>Scarabaeiformia</taxon>
        <taxon>Scarabaeidae</taxon>
        <taxon>Rutelinae</taxon>
        <taxon>Popillia</taxon>
    </lineage>
</organism>
<dbReference type="PROSITE" id="PS50994">
    <property type="entry name" value="INTEGRASE"/>
    <property type="match status" value="1"/>
</dbReference>
<dbReference type="InterPro" id="IPR001584">
    <property type="entry name" value="Integrase_cat-core"/>
</dbReference>
<evidence type="ECO:0000313" key="3">
    <source>
        <dbReference type="Proteomes" id="UP001458880"/>
    </source>
</evidence>
<dbReference type="PANTHER" id="PTHR37984">
    <property type="entry name" value="PROTEIN CBG26694"/>
    <property type="match status" value="1"/>
</dbReference>
<dbReference type="EMBL" id="JASPKY010000114">
    <property type="protein sequence ID" value="KAK9736387.1"/>
    <property type="molecule type" value="Genomic_DNA"/>
</dbReference>
<gene>
    <name evidence="2" type="ORF">QE152_g12531</name>
</gene>
<dbReference type="Proteomes" id="UP001458880">
    <property type="component" value="Unassembled WGS sequence"/>
</dbReference>
<dbReference type="InterPro" id="IPR050951">
    <property type="entry name" value="Retrovirus_Pol_polyprotein"/>
</dbReference>
<sequence length="194" mass="22048">MSFTIKKGSSIKDANSTIKLSKRKFGKTRIEYLGYIVEAGIEPGNKKLDAIRYFPENYRILLYYFPGIKNYVKRHIKMCIECTLTKTKTGKQPGLLHPIPPGRRPFAVIHIDHLGPFVTSNKGNKYILVMIDNLTKFVQLEAVKSTKAETTVTKLETFLQRYGAPETIITDRGTSFTSTKFEHVCNVHGIKHPN</sequence>
<name>A0AAW1LR39_POPJA</name>
<feature type="domain" description="Integrase catalytic" evidence="1">
    <location>
        <begin position="101"/>
        <end position="194"/>
    </location>
</feature>
<dbReference type="GO" id="GO:0003676">
    <property type="term" value="F:nucleic acid binding"/>
    <property type="evidence" value="ECO:0007669"/>
    <property type="project" value="InterPro"/>
</dbReference>
<evidence type="ECO:0000259" key="1">
    <source>
        <dbReference type="PROSITE" id="PS50994"/>
    </source>
</evidence>
<dbReference type="GO" id="GO:0015074">
    <property type="term" value="P:DNA integration"/>
    <property type="evidence" value="ECO:0007669"/>
    <property type="project" value="InterPro"/>
</dbReference>
<dbReference type="InterPro" id="IPR012337">
    <property type="entry name" value="RNaseH-like_sf"/>
</dbReference>
<evidence type="ECO:0000313" key="2">
    <source>
        <dbReference type="EMBL" id="KAK9736387.1"/>
    </source>
</evidence>
<dbReference type="InterPro" id="IPR036397">
    <property type="entry name" value="RNaseH_sf"/>
</dbReference>
<dbReference type="AlphaFoldDB" id="A0AAW1LR39"/>
<reference evidence="2 3" key="1">
    <citation type="journal article" date="2024" name="BMC Genomics">
        <title>De novo assembly and annotation of Popillia japonica's genome with initial clues to its potential as an invasive pest.</title>
        <authorList>
            <person name="Cucini C."/>
            <person name="Boschi S."/>
            <person name="Funari R."/>
            <person name="Cardaioli E."/>
            <person name="Iannotti N."/>
            <person name="Marturano G."/>
            <person name="Paoli F."/>
            <person name="Bruttini M."/>
            <person name="Carapelli A."/>
            <person name="Frati F."/>
            <person name="Nardi F."/>
        </authorList>
    </citation>
    <scope>NUCLEOTIDE SEQUENCE [LARGE SCALE GENOMIC DNA]</scope>
    <source>
        <strain evidence="2">DMR45628</strain>
    </source>
</reference>
<dbReference type="SUPFAM" id="SSF53098">
    <property type="entry name" value="Ribonuclease H-like"/>
    <property type="match status" value="1"/>
</dbReference>
<accession>A0AAW1LR39</accession>
<proteinExistence type="predicted"/>
<dbReference type="Pfam" id="PF00665">
    <property type="entry name" value="rve"/>
    <property type="match status" value="1"/>
</dbReference>
<dbReference type="Gene3D" id="3.30.420.10">
    <property type="entry name" value="Ribonuclease H-like superfamily/Ribonuclease H"/>
    <property type="match status" value="1"/>
</dbReference>
<comment type="caution">
    <text evidence="2">The sequence shown here is derived from an EMBL/GenBank/DDBJ whole genome shotgun (WGS) entry which is preliminary data.</text>
</comment>
<dbReference type="PANTHER" id="PTHR37984:SF5">
    <property type="entry name" value="PROTEIN NYNRIN-LIKE"/>
    <property type="match status" value="1"/>
</dbReference>
<keyword evidence="3" id="KW-1185">Reference proteome</keyword>